<dbReference type="Proteomes" id="UP001151699">
    <property type="component" value="Chromosome B"/>
</dbReference>
<protein>
    <submittedName>
        <fullName evidence="2">F-box only protein 28</fullName>
    </submittedName>
</protein>
<accession>A0A9Q0S1K4</accession>
<comment type="caution">
    <text evidence="2">The sequence shown here is derived from an EMBL/GenBank/DDBJ whole genome shotgun (WGS) entry which is preliminary data.</text>
</comment>
<dbReference type="GO" id="GO:0000209">
    <property type="term" value="P:protein polyubiquitination"/>
    <property type="evidence" value="ECO:0007669"/>
    <property type="project" value="TreeGrafter"/>
</dbReference>
<evidence type="ECO:0000259" key="1">
    <source>
        <dbReference type="PROSITE" id="PS50181"/>
    </source>
</evidence>
<dbReference type="AlphaFoldDB" id="A0A9Q0S1K4"/>
<organism evidence="2 3">
    <name type="scientific">Pseudolycoriella hygida</name>
    <dbReference type="NCBI Taxonomy" id="35572"/>
    <lineage>
        <taxon>Eukaryota</taxon>
        <taxon>Metazoa</taxon>
        <taxon>Ecdysozoa</taxon>
        <taxon>Arthropoda</taxon>
        <taxon>Hexapoda</taxon>
        <taxon>Insecta</taxon>
        <taxon>Pterygota</taxon>
        <taxon>Neoptera</taxon>
        <taxon>Endopterygota</taxon>
        <taxon>Diptera</taxon>
        <taxon>Nematocera</taxon>
        <taxon>Sciaroidea</taxon>
        <taxon>Sciaridae</taxon>
        <taxon>Pseudolycoriella</taxon>
    </lineage>
</organism>
<dbReference type="InterPro" id="IPR001810">
    <property type="entry name" value="F-box_dom"/>
</dbReference>
<dbReference type="SMART" id="SM00256">
    <property type="entry name" value="FBOX"/>
    <property type="match status" value="1"/>
</dbReference>
<dbReference type="InterPro" id="IPR036047">
    <property type="entry name" value="F-box-like_dom_sf"/>
</dbReference>
<reference evidence="2" key="1">
    <citation type="submission" date="2022-07" db="EMBL/GenBank/DDBJ databases">
        <authorList>
            <person name="Trinca V."/>
            <person name="Uliana J.V.C."/>
            <person name="Torres T.T."/>
            <person name="Ward R.J."/>
            <person name="Monesi N."/>
        </authorList>
    </citation>
    <scope>NUCLEOTIDE SEQUENCE</scope>
    <source>
        <strain evidence="2">HSMRA1968</strain>
        <tissue evidence="2">Whole embryos</tissue>
    </source>
</reference>
<dbReference type="PANTHER" id="PTHR13252">
    <property type="entry name" value="F-BOX ONLY PROTEIN 28"/>
    <property type="match status" value="1"/>
</dbReference>
<dbReference type="OrthoDB" id="5860767at2759"/>
<keyword evidence="3" id="KW-1185">Reference proteome</keyword>
<dbReference type="Pfam" id="PF00646">
    <property type="entry name" value="F-box"/>
    <property type="match status" value="1"/>
</dbReference>
<sequence>MNILELPDIVLEQILEYLSYDEIAKTRLVSSKLNKFCQNLLNRGFSKIIHRHANEMKRIKSMLPRRESER</sequence>
<dbReference type="EMBL" id="WJQU01000002">
    <property type="protein sequence ID" value="KAJ6642042.1"/>
    <property type="molecule type" value="Genomic_DNA"/>
</dbReference>
<dbReference type="PANTHER" id="PTHR13252:SF9">
    <property type="entry name" value="F-BOX ONLY PROTEIN 28"/>
    <property type="match status" value="1"/>
</dbReference>
<proteinExistence type="predicted"/>
<dbReference type="SUPFAM" id="SSF81383">
    <property type="entry name" value="F-box domain"/>
    <property type="match status" value="1"/>
</dbReference>
<evidence type="ECO:0000313" key="2">
    <source>
        <dbReference type="EMBL" id="KAJ6642042.1"/>
    </source>
</evidence>
<feature type="domain" description="F-box" evidence="1">
    <location>
        <begin position="1"/>
        <end position="48"/>
    </location>
</feature>
<evidence type="ECO:0000313" key="3">
    <source>
        <dbReference type="Proteomes" id="UP001151699"/>
    </source>
</evidence>
<name>A0A9Q0S1K4_9DIPT</name>
<feature type="non-terminal residue" evidence="2">
    <location>
        <position position="1"/>
    </location>
</feature>
<dbReference type="InterPro" id="IPR039719">
    <property type="entry name" value="FBXO28"/>
</dbReference>
<gene>
    <name evidence="2" type="primary">FBXO28_1</name>
    <name evidence="2" type="ORF">Bhyg_06988</name>
</gene>
<dbReference type="PROSITE" id="PS50181">
    <property type="entry name" value="FBOX"/>
    <property type="match status" value="1"/>
</dbReference>